<dbReference type="InterPro" id="IPR036890">
    <property type="entry name" value="HATPase_C_sf"/>
</dbReference>
<reference evidence="1 2" key="1">
    <citation type="submission" date="2020-08" db="EMBL/GenBank/DDBJ databases">
        <title>The Agave Microbiome: Exploring the role of microbial communities in plant adaptations to desert environments.</title>
        <authorList>
            <person name="Partida-Martinez L.P."/>
        </authorList>
    </citation>
    <scope>NUCLEOTIDE SEQUENCE [LARGE SCALE GENOMIC DNA]</scope>
    <source>
        <strain evidence="1 2">AT2.18</strain>
    </source>
</reference>
<dbReference type="GO" id="GO:0016301">
    <property type="term" value="F:kinase activity"/>
    <property type="evidence" value="ECO:0007669"/>
    <property type="project" value="UniProtKB-KW"/>
</dbReference>
<keyword evidence="2" id="KW-1185">Reference proteome</keyword>
<protein>
    <submittedName>
        <fullName evidence="1">Signal transduction histidine kinase</fullName>
    </submittedName>
</protein>
<organism evidence="1 2">
    <name type="scientific">Mycolicibacterium iranicum</name>
    <name type="common">Mycobacterium iranicum</name>
    <dbReference type="NCBI Taxonomy" id="912594"/>
    <lineage>
        <taxon>Bacteria</taxon>
        <taxon>Bacillati</taxon>
        <taxon>Actinomycetota</taxon>
        <taxon>Actinomycetes</taxon>
        <taxon>Mycobacteriales</taxon>
        <taxon>Mycobacteriaceae</taxon>
        <taxon>Mycolicibacterium</taxon>
    </lineage>
</organism>
<sequence>MRAIALAHEGDVMLDSAVGRGSTFSVRLPAVVTTHETEQSWHLS</sequence>
<dbReference type="AlphaFoldDB" id="A0A839Q3Y4"/>
<keyword evidence="1" id="KW-0808">Transferase</keyword>
<dbReference type="SUPFAM" id="SSF55874">
    <property type="entry name" value="ATPase domain of HSP90 chaperone/DNA topoisomerase II/histidine kinase"/>
    <property type="match status" value="1"/>
</dbReference>
<name>A0A839Q3Y4_MYCIR</name>
<dbReference type="RefSeq" id="WP_183467419.1">
    <property type="nucleotide sequence ID" value="NZ_JACHVU010000003.1"/>
</dbReference>
<comment type="caution">
    <text evidence="1">The sequence shown here is derived from an EMBL/GenBank/DDBJ whole genome shotgun (WGS) entry which is preliminary data.</text>
</comment>
<dbReference type="Proteomes" id="UP000550501">
    <property type="component" value="Unassembled WGS sequence"/>
</dbReference>
<keyword evidence="1" id="KW-0418">Kinase</keyword>
<dbReference type="EMBL" id="JACHVU010000003">
    <property type="protein sequence ID" value="MBB2990153.1"/>
    <property type="molecule type" value="Genomic_DNA"/>
</dbReference>
<accession>A0A839Q3Y4</accession>
<evidence type="ECO:0000313" key="2">
    <source>
        <dbReference type="Proteomes" id="UP000550501"/>
    </source>
</evidence>
<proteinExistence type="predicted"/>
<dbReference type="Gene3D" id="3.30.565.10">
    <property type="entry name" value="Histidine kinase-like ATPase, C-terminal domain"/>
    <property type="match status" value="1"/>
</dbReference>
<gene>
    <name evidence="1" type="ORF">FHR72_001621</name>
</gene>
<evidence type="ECO:0000313" key="1">
    <source>
        <dbReference type="EMBL" id="MBB2990153.1"/>
    </source>
</evidence>